<accession>A0ABP2KK49</accession>
<keyword evidence="1" id="KW-0812">Transmembrane</keyword>
<keyword evidence="1" id="KW-0472">Membrane</keyword>
<organism evidence="2 3">
    <name type="scientific">Streptococcus vestibularis ATCC 49124</name>
    <dbReference type="NCBI Taxonomy" id="889206"/>
    <lineage>
        <taxon>Bacteria</taxon>
        <taxon>Bacillati</taxon>
        <taxon>Bacillota</taxon>
        <taxon>Bacilli</taxon>
        <taxon>Lactobacillales</taxon>
        <taxon>Streptococcaceae</taxon>
        <taxon>Streptococcus</taxon>
    </lineage>
</organism>
<dbReference type="EMBL" id="AEVI01000015">
    <property type="protein sequence ID" value="EFX96624.1"/>
    <property type="molecule type" value="Genomic_DNA"/>
</dbReference>
<evidence type="ECO:0000256" key="1">
    <source>
        <dbReference type="SAM" id="Phobius"/>
    </source>
</evidence>
<evidence type="ECO:0000313" key="2">
    <source>
        <dbReference type="EMBL" id="EFX96624.1"/>
    </source>
</evidence>
<evidence type="ECO:0008006" key="4">
    <source>
        <dbReference type="Google" id="ProtNLM"/>
    </source>
</evidence>
<reference evidence="2 3" key="1">
    <citation type="submission" date="2011-01" db="EMBL/GenBank/DDBJ databases">
        <authorList>
            <person name="Muzny D."/>
            <person name="Qin X."/>
            <person name="Buhay C."/>
            <person name="Dugan-Rocha S."/>
            <person name="Ding Y."/>
            <person name="Chen G."/>
            <person name="Hawes A."/>
            <person name="Holder M."/>
            <person name="Jhangiani S."/>
            <person name="Johnson A."/>
            <person name="Khan Z."/>
            <person name="Li Z."/>
            <person name="Liu W."/>
            <person name="Liu X."/>
            <person name="Perez L."/>
            <person name="Shen H."/>
            <person name="Wang Q."/>
            <person name="Watt J."/>
            <person name="Xi L."/>
            <person name="Xin Y."/>
            <person name="Zhou J."/>
            <person name="Deng J."/>
            <person name="Jiang H."/>
            <person name="Liu Y."/>
            <person name="Qu J."/>
            <person name="Song X.-Z."/>
            <person name="Zhang L."/>
            <person name="Villasana D."/>
            <person name="Johnson A."/>
            <person name="Liu J."/>
            <person name="Liyanage D."/>
            <person name="Lorensuhewa L."/>
            <person name="Robinson T."/>
            <person name="Song A."/>
            <person name="Song B.-B."/>
            <person name="Dinh H."/>
            <person name="Thornton R."/>
            <person name="Coyle M."/>
            <person name="Francisco L."/>
            <person name="Jackson L."/>
            <person name="Javaid M."/>
            <person name="Korchina V."/>
            <person name="Kovar C."/>
            <person name="Mata R."/>
            <person name="Mathew T."/>
            <person name="Ngo R."/>
            <person name="Nguyen L."/>
            <person name="Nguyen N."/>
            <person name="Okwuonu G."/>
            <person name="Ongeri F."/>
            <person name="Pham C."/>
            <person name="Simmons D."/>
            <person name="Wilczek-Boney K."/>
            <person name="Hale W."/>
            <person name="Jakkamsetti A."/>
            <person name="Pham P."/>
            <person name="Ruth R."/>
            <person name="San Lucas F."/>
            <person name="Warren J."/>
            <person name="Zhang J."/>
            <person name="Zhao Z."/>
            <person name="Zhou C."/>
            <person name="Zhu D."/>
            <person name="Lee S."/>
            <person name="Bess C."/>
            <person name="Blankenburg K."/>
            <person name="Forbes L."/>
            <person name="Fu Q."/>
            <person name="Gubbala S."/>
            <person name="Hirani K."/>
            <person name="Jayaseelan J.C."/>
            <person name="Lara F."/>
            <person name="Munidasa M."/>
            <person name="Palculict T."/>
            <person name="Patil S."/>
            <person name="Pu L.-L."/>
            <person name="Saada N."/>
            <person name="Tang L."/>
            <person name="Weissenberger G."/>
            <person name="Zhu Y."/>
            <person name="Hemphill L."/>
            <person name="Shang Y."/>
            <person name="Youmans B."/>
            <person name="Ayvaz T."/>
            <person name="Ross M."/>
            <person name="Santibanez J."/>
            <person name="Aqrawi P."/>
            <person name="Gross S."/>
            <person name="Joshi V."/>
            <person name="Fowler G."/>
            <person name="Nazareth L."/>
            <person name="Reid J."/>
            <person name="Worley K."/>
            <person name="Petrosino J."/>
            <person name="Highlander S."/>
            <person name="Gibbs R."/>
        </authorList>
    </citation>
    <scope>NUCLEOTIDE SEQUENCE [LARGE SCALE GENOMIC DNA]</scope>
    <source>
        <strain evidence="2 3">ATCC 49124</strain>
    </source>
</reference>
<dbReference type="Proteomes" id="UP000003697">
    <property type="component" value="Unassembled WGS sequence"/>
</dbReference>
<name>A0ABP2KK49_STRVE</name>
<keyword evidence="1" id="KW-1133">Transmembrane helix</keyword>
<protein>
    <recommendedName>
        <fullName evidence="4">DUF4825 domain-containing protein</fullName>
    </recommendedName>
</protein>
<feature type="transmembrane region" description="Helical" evidence="1">
    <location>
        <begin position="7"/>
        <end position="31"/>
    </location>
</feature>
<gene>
    <name evidence="2" type="ORF">HMPREF9425_0462</name>
</gene>
<keyword evidence="3" id="KW-1185">Reference proteome</keyword>
<comment type="caution">
    <text evidence="2">The sequence shown here is derived from an EMBL/GenBank/DDBJ whole genome shotgun (WGS) entry which is preliminary data.</text>
</comment>
<proteinExistence type="predicted"/>
<evidence type="ECO:0000313" key="3">
    <source>
        <dbReference type="Proteomes" id="UP000003697"/>
    </source>
</evidence>
<sequence>MTMKKSNILGIFVGLFIGLVTVLGMSLFIFINLKFNSVYYAQHIPHKEGTEPDIIMLMENMGWAYTPEIDGISYDDDGMYAITRNKGTERSILGLSGDTLYFSSASGDGYLLNHDFSIKTALDKRYHKIKYNQRKVLKEIRETVQPVIDAQPKPLINLQWLFNLIYQSRFN</sequence>